<dbReference type="EMBL" id="KZ288200">
    <property type="protein sequence ID" value="PBC33587.1"/>
    <property type="molecule type" value="Genomic_DNA"/>
</dbReference>
<dbReference type="OrthoDB" id="7679868at2759"/>
<feature type="transmembrane region" description="Helical" evidence="1">
    <location>
        <begin position="145"/>
        <end position="170"/>
    </location>
</feature>
<dbReference type="AlphaFoldDB" id="A0A2A3EPE2"/>
<dbReference type="GO" id="GO:0016020">
    <property type="term" value="C:membrane"/>
    <property type="evidence" value="ECO:0007669"/>
    <property type="project" value="TreeGrafter"/>
</dbReference>
<evidence type="ECO:0000313" key="2">
    <source>
        <dbReference type="EMBL" id="PBC33587.1"/>
    </source>
</evidence>
<gene>
    <name evidence="2" type="ORF">APICC_06668</name>
</gene>
<organism evidence="2 3">
    <name type="scientific">Apis cerana cerana</name>
    <name type="common">Oriental honeybee</name>
    <dbReference type="NCBI Taxonomy" id="94128"/>
    <lineage>
        <taxon>Eukaryota</taxon>
        <taxon>Metazoa</taxon>
        <taxon>Ecdysozoa</taxon>
        <taxon>Arthropoda</taxon>
        <taxon>Hexapoda</taxon>
        <taxon>Insecta</taxon>
        <taxon>Pterygota</taxon>
        <taxon>Neoptera</taxon>
        <taxon>Endopterygota</taxon>
        <taxon>Hymenoptera</taxon>
        <taxon>Apocrita</taxon>
        <taxon>Aculeata</taxon>
        <taxon>Apoidea</taxon>
        <taxon>Anthophila</taxon>
        <taxon>Apidae</taxon>
        <taxon>Apis</taxon>
    </lineage>
</organism>
<keyword evidence="1" id="KW-0472">Membrane</keyword>
<dbReference type="PANTHER" id="PTHR21879">
    <property type="entry name" value="FI03362P-RELATED-RELATED"/>
    <property type="match status" value="1"/>
</dbReference>
<name>A0A2A3EPE2_APICC</name>
<dbReference type="STRING" id="94128.A0A2A3EPE2"/>
<evidence type="ECO:0000313" key="3">
    <source>
        <dbReference type="Proteomes" id="UP000242457"/>
    </source>
</evidence>
<keyword evidence="3" id="KW-1185">Reference proteome</keyword>
<protein>
    <recommendedName>
        <fullName evidence="4">Osiris</fullName>
    </recommendedName>
</protein>
<proteinExistence type="predicted"/>
<keyword evidence="1" id="KW-0812">Transmembrane</keyword>
<dbReference type="Pfam" id="PF07898">
    <property type="entry name" value="DUF1676"/>
    <property type="match status" value="1"/>
</dbReference>
<reference evidence="2 3" key="1">
    <citation type="submission" date="2014-07" db="EMBL/GenBank/DDBJ databases">
        <title>Genomic and transcriptomic analysis on Apis cerana provide comprehensive insights into honey bee biology.</title>
        <authorList>
            <person name="Diao Q."/>
            <person name="Sun L."/>
            <person name="Zheng H."/>
            <person name="Zheng H."/>
            <person name="Xu S."/>
            <person name="Wang S."/>
            <person name="Zeng Z."/>
            <person name="Hu F."/>
            <person name="Su S."/>
            <person name="Wu J."/>
        </authorList>
    </citation>
    <scope>NUCLEOTIDE SEQUENCE [LARGE SCALE GENOMIC DNA]</scope>
    <source>
        <tissue evidence="2">Pupae without intestine</tissue>
    </source>
</reference>
<feature type="transmembrane region" description="Helical" evidence="1">
    <location>
        <begin position="20"/>
        <end position="36"/>
    </location>
</feature>
<keyword evidence="1" id="KW-1133">Transmembrane helix</keyword>
<accession>A0A2A3EPE2</accession>
<dbReference type="Proteomes" id="UP000242457">
    <property type="component" value="Unassembled WGS sequence"/>
</dbReference>
<evidence type="ECO:0000256" key="1">
    <source>
        <dbReference type="SAM" id="Phobius"/>
    </source>
</evidence>
<evidence type="ECO:0008006" key="4">
    <source>
        <dbReference type="Google" id="ProtNLM"/>
    </source>
</evidence>
<dbReference type="InterPro" id="IPR012464">
    <property type="entry name" value="DUF1676"/>
</dbReference>
<sequence length="247" mass="27253">MVQTAPTIDHGPKLITMKPFNAVLFAALSLACVAVAEDPRNVEIRLTRAMDELNKRDTINIYGDMITLEKVHVDDEEEGSARKGEDPLIGQIERFLNSRRIRVRLPNDGSSADMFGRALGRKDMGVELRALITGASEARTKLKKIVLPLLLALKLKAMIVLPIIITLIGLIGIKGLGAGLLSLLLSGAVALKALLTPPPPPARVTYGVVKPEIHHEHWHRSQEELNQPYRGWAPEFGPEQYPYQDIP</sequence>